<dbReference type="EMBL" id="JARBHB010000001">
    <property type="protein sequence ID" value="KAJ8895067.1"/>
    <property type="molecule type" value="Genomic_DNA"/>
</dbReference>
<reference evidence="2 3" key="1">
    <citation type="submission" date="2023-02" db="EMBL/GenBank/DDBJ databases">
        <title>LHISI_Scaffold_Assembly.</title>
        <authorList>
            <person name="Stuart O.P."/>
            <person name="Cleave R."/>
            <person name="Magrath M.J.L."/>
            <person name="Mikheyev A.S."/>
        </authorList>
    </citation>
    <scope>NUCLEOTIDE SEQUENCE [LARGE SCALE GENOMIC DNA]</scope>
    <source>
        <strain evidence="2">Daus_M_001</strain>
        <tissue evidence="2">Leg muscle</tissue>
    </source>
</reference>
<feature type="region of interest" description="Disordered" evidence="1">
    <location>
        <begin position="462"/>
        <end position="493"/>
    </location>
</feature>
<name>A0ABQ9IEH2_9NEOP</name>
<evidence type="ECO:0000313" key="3">
    <source>
        <dbReference type="Proteomes" id="UP001159363"/>
    </source>
</evidence>
<proteinExistence type="predicted"/>
<feature type="compositionally biased region" description="Polar residues" evidence="1">
    <location>
        <begin position="462"/>
        <end position="477"/>
    </location>
</feature>
<protein>
    <submittedName>
        <fullName evidence="2">Uncharacterized protein</fullName>
    </submittedName>
</protein>
<evidence type="ECO:0000256" key="1">
    <source>
        <dbReference type="SAM" id="MobiDB-lite"/>
    </source>
</evidence>
<evidence type="ECO:0000313" key="2">
    <source>
        <dbReference type="EMBL" id="KAJ8895067.1"/>
    </source>
</evidence>
<dbReference type="Proteomes" id="UP001159363">
    <property type="component" value="Chromosome 1"/>
</dbReference>
<organism evidence="2 3">
    <name type="scientific">Dryococelus australis</name>
    <dbReference type="NCBI Taxonomy" id="614101"/>
    <lineage>
        <taxon>Eukaryota</taxon>
        <taxon>Metazoa</taxon>
        <taxon>Ecdysozoa</taxon>
        <taxon>Arthropoda</taxon>
        <taxon>Hexapoda</taxon>
        <taxon>Insecta</taxon>
        <taxon>Pterygota</taxon>
        <taxon>Neoptera</taxon>
        <taxon>Polyneoptera</taxon>
        <taxon>Phasmatodea</taxon>
        <taxon>Verophasmatodea</taxon>
        <taxon>Anareolatae</taxon>
        <taxon>Phasmatidae</taxon>
        <taxon>Eurycanthinae</taxon>
        <taxon>Dryococelus</taxon>
    </lineage>
</organism>
<sequence>MWIQQADVVLRLGGAWSVFPGKLVGTRHVLKPRCRPVVQKGPAVHAAAVIFGLYGGRAELRGRAELKVKPLGRQSQWQKLQVQPAEALWQMPRNRIRHSPLGPGVGRECVEDHNWRPSRDLVLVHRASLRPLDLPILPAWHRTLASHQGEPGLIPGRVPGFPQVGIVPDDIVGRRLFTGISCFPCPLITETSHRTLHTTNYDNVHEKVHQSAKSSIELSRQAVVQACNESSKESSIVAYPLLCSNRVASTAALHPTVQHCPDVLTSNPINATFAGCIGKKAVRCWDTEIGWARPARSVYLIFSLRAVPDGLPVERGLVAGVVRLLLPEEVHLDVQVAGAERLHPGPLADLQLASDLFGDPAGAGAASHRQVHVRVPVGPRQRRVFYVDQRLFFSLLELSSGVFDWKHPPHRFSLLRYRRILTMVIRLNVSSTAKSLGAVQVAQGRGIGEGIAHGIGRISPQHSSKVISENGGISKSGQPRWESSPGPPECESSQLPLRHLARSDFSVVVKLLFETGIFKAHAQDI</sequence>
<keyword evidence="3" id="KW-1185">Reference proteome</keyword>
<comment type="caution">
    <text evidence="2">The sequence shown here is derived from an EMBL/GenBank/DDBJ whole genome shotgun (WGS) entry which is preliminary data.</text>
</comment>
<gene>
    <name evidence="2" type="ORF">PR048_000392</name>
</gene>
<accession>A0ABQ9IEH2</accession>